<dbReference type="Gene3D" id="2.160.20.80">
    <property type="entry name" value="E3 ubiquitin-protein ligase SopA"/>
    <property type="match status" value="1"/>
</dbReference>
<dbReference type="PANTHER" id="PTHR46844:SF1">
    <property type="entry name" value="SLR5058 PROTEIN"/>
    <property type="match status" value="1"/>
</dbReference>
<dbReference type="Pfam" id="PF04471">
    <property type="entry name" value="Mrr_cat"/>
    <property type="match status" value="1"/>
</dbReference>
<organism evidence="3 4">
    <name type="scientific">Rhizobium gallicum</name>
    <dbReference type="NCBI Taxonomy" id="56730"/>
    <lineage>
        <taxon>Bacteria</taxon>
        <taxon>Pseudomonadati</taxon>
        <taxon>Pseudomonadota</taxon>
        <taxon>Alphaproteobacteria</taxon>
        <taxon>Hyphomicrobiales</taxon>
        <taxon>Rhizobiaceae</taxon>
        <taxon>Rhizobium/Agrobacterium group</taxon>
        <taxon>Rhizobium</taxon>
    </lineage>
</organism>
<dbReference type="InterPro" id="IPR011335">
    <property type="entry name" value="Restrct_endonuc-II-like"/>
</dbReference>
<dbReference type="Proteomes" id="UP000184749">
    <property type="component" value="Plasmid pRgalIE4872c"/>
</dbReference>
<dbReference type="AlphaFoldDB" id="A0A1L5NQG1"/>
<name>A0A1L5NQG1_9HYPH</name>
<dbReference type="GO" id="GO:0004519">
    <property type="term" value="F:endonuclease activity"/>
    <property type="evidence" value="ECO:0007669"/>
    <property type="project" value="UniProtKB-KW"/>
</dbReference>
<geneLocation type="plasmid" evidence="4">
    <name>prgalie4872c</name>
</geneLocation>
<evidence type="ECO:0000313" key="3">
    <source>
        <dbReference type="EMBL" id="APO70079.1"/>
    </source>
</evidence>
<evidence type="ECO:0000259" key="1">
    <source>
        <dbReference type="Pfam" id="PF04471"/>
    </source>
</evidence>
<dbReference type="EMBL" id="CP017104">
    <property type="protein sequence ID" value="APO70079.1"/>
    <property type="molecule type" value="Genomic_DNA"/>
</dbReference>
<protein>
    <submittedName>
        <fullName evidence="3">Restriction endonuclease type 2-like protein</fullName>
    </submittedName>
</protein>
<keyword evidence="3" id="KW-0540">Nuclease</keyword>
<dbReference type="SUPFAM" id="SSF141571">
    <property type="entry name" value="Pentapeptide repeat-like"/>
    <property type="match status" value="1"/>
</dbReference>
<dbReference type="InterPro" id="IPR027417">
    <property type="entry name" value="P-loop_NTPase"/>
</dbReference>
<dbReference type="SUPFAM" id="SSF52540">
    <property type="entry name" value="P-loop containing nucleoside triphosphate hydrolases"/>
    <property type="match status" value="1"/>
</dbReference>
<feature type="domain" description="Restriction endonuclease type IV Mrr" evidence="1">
    <location>
        <begin position="22"/>
        <end position="136"/>
    </location>
</feature>
<keyword evidence="3" id="KW-0255">Endonuclease</keyword>
<dbReference type="OrthoDB" id="2081291at2"/>
<keyword evidence="3" id="KW-0614">Plasmid</keyword>
<dbReference type="GO" id="GO:0003677">
    <property type="term" value="F:DNA binding"/>
    <property type="evidence" value="ECO:0007669"/>
    <property type="project" value="InterPro"/>
</dbReference>
<feature type="domain" description="NACHT" evidence="2">
    <location>
        <begin position="194"/>
        <end position="319"/>
    </location>
</feature>
<reference evidence="3 4" key="1">
    <citation type="submission" date="2016-09" db="EMBL/GenBank/DDBJ databases">
        <title>The complete genome sequences of Rhizobium gallicum, symbiovars gallicum and phaseoli, symbionts associated to common bean (Phaseolus vulgaris).</title>
        <authorList>
            <person name="Bustos P."/>
            <person name="Santamaria R.I."/>
            <person name="Perez-Carrascal O.M."/>
            <person name="Juarez S."/>
            <person name="Lozano L."/>
            <person name="Martinez-Flores I."/>
            <person name="Martinez-Romero E."/>
            <person name="Cevallos M."/>
            <person name="Romero D."/>
            <person name="Davila G."/>
            <person name="Gonzalez V."/>
        </authorList>
    </citation>
    <scope>NUCLEOTIDE SEQUENCE [LARGE SCALE GENOMIC DNA]</scope>
    <source>
        <strain evidence="3 4">IE4872</strain>
        <plasmid evidence="4">prgalie4872c</plasmid>
    </source>
</reference>
<accession>A0A1L5NQG1</accession>
<dbReference type="InterPro" id="IPR007111">
    <property type="entry name" value="NACHT_NTPase"/>
</dbReference>
<evidence type="ECO:0000259" key="2">
    <source>
        <dbReference type="Pfam" id="PF05729"/>
    </source>
</evidence>
<dbReference type="Pfam" id="PF05729">
    <property type="entry name" value="NACHT"/>
    <property type="match status" value="1"/>
</dbReference>
<dbReference type="PANTHER" id="PTHR46844">
    <property type="entry name" value="SLR5058 PROTEIN"/>
    <property type="match status" value="1"/>
</dbReference>
<gene>
    <name evidence="3" type="ORF">IE4872_PC00046</name>
</gene>
<dbReference type="GO" id="GO:0009307">
    <property type="term" value="P:DNA restriction-modification system"/>
    <property type="evidence" value="ECO:0007669"/>
    <property type="project" value="InterPro"/>
</dbReference>
<sequence>MTGLDWKGMIMTTEGDLTTTEKGQNFEKEVAAIYEALGYKVERNVQVKGHQVDLLATRSLAGARTITYMIDAKNRSSGSVGINDFATFSTTATRLFLDGAITGAIMVTNADFSQIASGQALDSNNLRLMTINELRNEIFNPSEALTRTIIDYEAREINAEYIALDAESKFGSRDRIKDIGAYICQWVAKRKGMLVVAGDFGSGKTTILERAFYDCAISYSKGRSDIFPILLPLRSFHSYDDLWSFVTTKALEKNYMSVSRSTLEKRIRQGKIAFFLDGFDEIHTGATAAERASYLARLEPLISSPCPCILTTRPTYFESFNEMHGALSKLLPGEASFDGDSFGELDLEAVLDHLDIHRSRKIEKNDLMNIVLIDVLNRDKVVEYVTAFKDELFVSTGQNVEFILEYLYKIYDLKDLLRRPLLLKMIVILIIKGGLNVNSDKKHVGPATLYSAYTWMCAKRDTRKGEADERSLQLLTDSERLSNCRELAMTMLEKGSIELGHADIVEAVTDFAQAKAKGKKPAERTLLLNRIVTDTRVCSFISNTDESTFRFTHKSFFEFFVAHAIIRNLTKYQKFPAVAEQRKLTREIMIFLGSFVRDYPEHISRMELCFRNSNISGPTRGSLAGICLASGVLLETLQLAATQINDVELKRYRGEHAYFNNVKFSRVDIEDVHANDWHLTSCEATSSSFKACSFRQSKFDLDLTETTLERCSFDVCDVKLSASKSNIDQLSLMSGTILMTEGGHYRDTKFHAVRDVHFAGDATEFVMDGNSRLSQCKVRSAELRRWYHDRSRISFDDCIFLGLYVDYYDLLRLAGLHQSNKRGPLQIRTCSGVIFTDDPSRTLSEEEDGAVKQRLPDIFIADVGLVRMALGEAAGNVAPSASDLEAAKKLIKDLALFVSSRPSMAAVENSILAKILKLSR</sequence>
<proteinExistence type="predicted"/>
<keyword evidence="3" id="KW-0378">Hydrolase</keyword>
<dbReference type="InterPro" id="IPR007560">
    <property type="entry name" value="Restrct_endonuc_IV_Mrr"/>
</dbReference>
<evidence type="ECO:0000313" key="4">
    <source>
        <dbReference type="Proteomes" id="UP000184749"/>
    </source>
</evidence>
<dbReference type="SUPFAM" id="SSF52980">
    <property type="entry name" value="Restriction endonuclease-like"/>
    <property type="match status" value="1"/>
</dbReference>
<dbReference type="Gene3D" id="3.40.50.300">
    <property type="entry name" value="P-loop containing nucleotide triphosphate hydrolases"/>
    <property type="match status" value="1"/>
</dbReference>